<evidence type="ECO:0000313" key="10">
    <source>
        <dbReference type="EMBL" id="KAK9880834.1"/>
    </source>
</evidence>
<evidence type="ECO:0000256" key="4">
    <source>
        <dbReference type="ARBA" id="ARBA00023043"/>
    </source>
</evidence>
<feature type="active site" description="Proton acceptor" evidence="8">
    <location>
        <position position="635"/>
    </location>
</feature>
<dbReference type="PANTHER" id="PTHR24139">
    <property type="entry name" value="CALCIUM-INDEPENDENT PHOSPHOLIPASE A2"/>
    <property type="match status" value="1"/>
</dbReference>
<protein>
    <recommendedName>
        <fullName evidence="1">phospholipase A2</fullName>
        <ecNumber evidence="1">3.1.1.4</ecNumber>
    </recommendedName>
</protein>
<dbReference type="GO" id="GO:0005739">
    <property type="term" value="C:mitochondrion"/>
    <property type="evidence" value="ECO:0007669"/>
    <property type="project" value="TreeGrafter"/>
</dbReference>
<evidence type="ECO:0000256" key="8">
    <source>
        <dbReference type="PROSITE-ProRule" id="PRU01161"/>
    </source>
</evidence>
<feature type="short sequence motif" description="GXSXG" evidence="8">
    <location>
        <begin position="502"/>
        <end position="506"/>
    </location>
</feature>
<dbReference type="Gene3D" id="3.40.1090.10">
    <property type="entry name" value="Cytosolic phospholipase A2 catalytic domain"/>
    <property type="match status" value="1"/>
</dbReference>
<dbReference type="AlphaFoldDB" id="A0AAW1UCT9"/>
<evidence type="ECO:0000256" key="7">
    <source>
        <dbReference type="PROSITE-ProRule" id="PRU00023"/>
    </source>
</evidence>
<dbReference type="InterPro" id="IPR016035">
    <property type="entry name" value="Acyl_Trfase/lysoPLipase"/>
</dbReference>
<dbReference type="PANTHER" id="PTHR24139:SF34">
    <property type="entry name" value="85_88 KDA CALCIUM-INDEPENDENT PHOSPHOLIPASE A2"/>
    <property type="match status" value="1"/>
</dbReference>
<evidence type="ECO:0000313" key="11">
    <source>
        <dbReference type="Proteomes" id="UP001431783"/>
    </source>
</evidence>
<evidence type="ECO:0000259" key="9">
    <source>
        <dbReference type="PROSITE" id="PS51635"/>
    </source>
</evidence>
<dbReference type="Pfam" id="PF01734">
    <property type="entry name" value="Patatin"/>
    <property type="match status" value="1"/>
</dbReference>
<evidence type="ECO:0000256" key="5">
    <source>
        <dbReference type="ARBA" id="ARBA00023098"/>
    </source>
</evidence>
<dbReference type="CDD" id="cd07212">
    <property type="entry name" value="Pat_PNPLA9"/>
    <property type="match status" value="1"/>
</dbReference>
<feature type="short sequence motif" description="GXGXXG" evidence="8">
    <location>
        <begin position="470"/>
        <end position="475"/>
    </location>
</feature>
<dbReference type="PROSITE" id="PS50088">
    <property type="entry name" value="ANK_REPEAT"/>
    <property type="match status" value="3"/>
</dbReference>
<evidence type="ECO:0000256" key="6">
    <source>
        <dbReference type="ARBA" id="ARBA00023422"/>
    </source>
</evidence>
<dbReference type="InterPro" id="IPR036770">
    <property type="entry name" value="Ankyrin_rpt-contain_sf"/>
</dbReference>
<dbReference type="GO" id="GO:2000304">
    <property type="term" value="P:positive regulation of ceramide biosynthetic process"/>
    <property type="evidence" value="ECO:0007669"/>
    <property type="project" value="TreeGrafter"/>
</dbReference>
<keyword evidence="3 8" id="KW-0378">Hydrolase</keyword>
<dbReference type="SMART" id="SM00248">
    <property type="entry name" value="ANK"/>
    <property type="match status" value="5"/>
</dbReference>
<comment type="caution">
    <text evidence="10">The sequence shown here is derived from an EMBL/GenBank/DDBJ whole genome shotgun (WGS) entry which is preliminary data.</text>
</comment>
<dbReference type="PROSITE" id="PS50297">
    <property type="entry name" value="ANK_REP_REGION"/>
    <property type="match status" value="2"/>
</dbReference>
<sequence>MFTSVFKSFFGTEELPNKVLEAKPDAFSSRGICHREDGLILYLPNSSALSKKEKPIFEIVLHRPATESSHQTFSLYRSHTRDEAELKFFVLKDKLPDFIEIAREMCNVIGLQKICDTLFEHPQWSLAHLAAHFSLHDSLSNPKISNYLNSTDGDTGMSPLQVAIVTKNLKTVQILVDAKCSLEHLDNKNNSVYHYAAGTTKEIISVLTNVTPSNCLNARNKDGYTPLHKACLADKPDCVRALLRAGADVNKTATNSGEDIEPSYVGNFLRNTPNNTLYQDDMKSGGTPLHWACSKTVIETLVDMNCHINLGNFQKRTALHIMVLRKRLDCAVALLSRGADPNLGDEEGNRPIHLAAKVGSIPIIQCLIIFGADSEATNNAGETARHLVDPKLLYYLAAVGAKRCPIDMKNCNDGCKNNGTYEGIPPPPVTQPTNRDALNQMLMVSTMELLSQKCRDKAFLQKGRLLSLDGGGIRGLILVQCLLEMENTLQKPIIHCFDWIAGTSTGGILALAVASGKTMKECLCLYFRLKEHTFVGSRPYPTAALETILKETFGTDTVMTDIKQPRLIITGTLADRKPAELHLFRNYVSASEILDAKCDSPYEPPPPPDQQFIWEVGRATGAAPTYFRAHGRYLDGGLIANNPTLDALTEIHEHCVALKAVGREEEAAPVSLVVSIGTGHIPVSDVKNLDLYRPESILDNAKLVLGFSALGNLLVDQATASDGRVVDRARAWCASIGVPYFRFSPQMSEEFNLDEKDDEKLCKMLWETKVYMRNNIGNIIELVNILNK</sequence>
<organism evidence="10 11">
    <name type="scientific">Henosepilachna vigintioctopunctata</name>
    <dbReference type="NCBI Taxonomy" id="420089"/>
    <lineage>
        <taxon>Eukaryota</taxon>
        <taxon>Metazoa</taxon>
        <taxon>Ecdysozoa</taxon>
        <taxon>Arthropoda</taxon>
        <taxon>Hexapoda</taxon>
        <taxon>Insecta</taxon>
        <taxon>Pterygota</taxon>
        <taxon>Neoptera</taxon>
        <taxon>Endopterygota</taxon>
        <taxon>Coleoptera</taxon>
        <taxon>Polyphaga</taxon>
        <taxon>Cucujiformia</taxon>
        <taxon>Coccinelloidea</taxon>
        <taxon>Coccinellidae</taxon>
        <taxon>Epilachninae</taxon>
        <taxon>Epilachnini</taxon>
        <taxon>Henosepilachna</taxon>
    </lineage>
</organism>
<dbReference type="Pfam" id="PF00023">
    <property type="entry name" value="Ank"/>
    <property type="match status" value="1"/>
</dbReference>
<evidence type="ECO:0000256" key="1">
    <source>
        <dbReference type="ARBA" id="ARBA00013278"/>
    </source>
</evidence>
<keyword evidence="2" id="KW-0677">Repeat</keyword>
<feature type="repeat" description="ANK" evidence="7">
    <location>
        <begin position="222"/>
        <end position="254"/>
    </location>
</feature>
<keyword evidence="5 8" id="KW-0443">Lipid metabolism</keyword>
<keyword evidence="8" id="KW-0442">Lipid degradation</keyword>
<dbReference type="InterPro" id="IPR047148">
    <property type="entry name" value="PLPL9"/>
</dbReference>
<dbReference type="EMBL" id="JARQZJ010000066">
    <property type="protein sequence ID" value="KAK9880834.1"/>
    <property type="molecule type" value="Genomic_DNA"/>
</dbReference>
<dbReference type="InterPro" id="IPR002110">
    <property type="entry name" value="Ankyrin_rpt"/>
</dbReference>
<feature type="repeat" description="ANK" evidence="7">
    <location>
        <begin position="314"/>
        <end position="346"/>
    </location>
</feature>
<keyword evidence="4 7" id="KW-0040">ANK repeat</keyword>
<feature type="repeat" description="ANK" evidence="7">
    <location>
        <begin position="347"/>
        <end position="379"/>
    </location>
</feature>
<dbReference type="InterPro" id="IPR002641">
    <property type="entry name" value="PNPLA_dom"/>
</dbReference>
<dbReference type="SUPFAM" id="SSF52151">
    <property type="entry name" value="FabD/lysophospholipase-like"/>
    <property type="match status" value="1"/>
</dbReference>
<evidence type="ECO:0000256" key="2">
    <source>
        <dbReference type="ARBA" id="ARBA00022737"/>
    </source>
</evidence>
<dbReference type="EC" id="3.1.1.4" evidence="1"/>
<feature type="active site" description="Nucleophile" evidence="8">
    <location>
        <position position="504"/>
    </location>
</feature>
<dbReference type="Proteomes" id="UP001431783">
    <property type="component" value="Unassembled WGS sequence"/>
</dbReference>
<accession>A0AAW1UCT9</accession>
<dbReference type="GO" id="GO:0016042">
    <property type="term" value="P:lipid catabolic process"/>
    <property type="evidence" value="ECO:0007669"/>
    <property type="project" value="UniProtKB-UniRule"/>
</dbReference>
<gene>
    <name evidence="10" type="ORF">WA026_013160</name>
</gene>
<feature type="domain" description="PNPLA" evidence="9">
    <location>
        <begin position="466"/>
        <end position="648"/>
    </location>
</feature>
<reference evidence="10 11" key="1">
    <citation type="submission" date="2023-03" db="EMBL/GenBank/DDBJ databases">
        <title>Genome insight into feeding habits of ladybird beetles.</title>
        <authorList>
            <person name="Li H.-S."/>
            <person name="Huang Y.-H."/>
            <person name="Pang H."/>
        </authorList>
    </citation>
    <scope>NUCLEOTIDE SEQUENCE [LARGE SCALE GENOMIC DNA]</scope>
    <source>
        <strain evidence="10">SYSU_2023b</strain>
        <tissue evidence="10">Whole body</tissue>
    </source>
</reference>
<keyword evidence="11" id="KW-1185">Reference proteome</keyword>
<dbReference type="Pfam" id="PF12796">
    <property type="entry name" value="Ank_2"/>
    <property type="match status" value="2"/>
</dbReference>
<feature type="short sequence motif" description="DGA/G" evidence="8">
    <location>
        <begin position="635"/>
        <end position="637"/>
    </location>
</feature>
<dbReference type="GO" id="GO:0047499">
    <property type="term" value="F:calcium-independent phospholipase A2 activity"/>
    <property type="evidence" value="ECO:0007669"/>
    <property type="project" value="InterPro"/>
</dbReference>
<dbReference type="PROSITE" id="PS51635">
    <property type="entry name" value="PNPLA"/>
    <property type="match status" value="1"/>
</dbReference>
<evidence type="ECO:0000256" key="3">
    <source>
        <dbReference type="ARBA" id="ARBA00022801"/>
    </source>
</evidence>
<comment type="catalytic activity">
    <reaction evidence="6">
        <text>a 1,2-diacyl-sn-glycero-3-phosphocholine + H2O = a 1-acyl-sn-glycero-3-phosphocholine + a fatty acid + H(+)</text>
        <dbReference type="Rhea" id="RHEA:15801"/>
        <dbReference type="ChEBI" id="CHEBI:15377"/>
        <dbReference type="ChEBI" id="CHEBI:15378"/>
        <dbReference type="ChEBI" id="CHEBI:28868"/>
        <dbReference type="ChEBI" id="CHEBI:57643"/>
        <dbReference type="ChEBI" id="CHEBI:58168"/>
        <dbReference type="EC" id="3.1.1.4"/>
    </reaction>
    <physiologicalReaction direction="left-to-right" evidence="6">
        <dbReference type="Rhea" id="RHEA:15802"/>
    </physiologicalReaction>
</comment>
<dbReference type="GO" id="GO:0052816">
    <property type="term" value="F:long-chain fatty acyl-CoA hydrolase activity"/>
    <property type="evidence" value="ECO:0007669"/>
    <property type="project" value="TreeGrafter"/>
</dbReference>
<name>A0AAW1UCT9_9CUCU</name>
<dbReference type="SUPFAM" id="SSF48403">
    <property type="entry name" value="Ankyrin repeat"/>
    <property type="match status" value="1"/>
</dbReference>
<proteinExistence type="predicted"/>
<dbReference type="Gene3D" id="1.25.40.20">
    <property type="entry name" value="Ankyrin repeat-containing domain"/>
    <property type="match status" value="2"/>
</dbReference>